<dbReference type="InterPro" id="IPR050553">
    <property type="entry name" value="Thioredoxin_ResA/DsbE_sf"/>
</dbReference>
<dbReference type="CDD" id="cd02966">
    <property type="entry name" value="TlpA_like_family"/>
    <property type="match status" value="1"/>
</dbReference>
<dbReference type="KEGG" id="nmf:NMS_0873"/>
<name>W8VWM9_9FLAO</name>
<dbReference type="GO" id="GO:0016209">
    <property type="term" value="F:antioxidant activity"/>
    <property type="evidence" value="ECO:0007669"/>
    <property type="project" value="InterPro"/>
</dbReference>
<keyword evidence="3" id="KW-1185">Reference proteome</keyword>
<dbReference type="InterPro" id="IPR013766">
    <property type="entry name" value="Thioredoxin_domain"/>
</dbReference>
<dbReference type="PANTHER" id="PTHR42852:SF17">
    <property type="entry name" value="THIOREDOXIN-LIKE PROTEIN HI_1115"/>
    <property type="match status" value="1"/>
</dbReference>
<reference evidence="2 3" key="1">
    <citation type="journal article" date="2014" name="Proc. Natl. Acad. Sci. U.S.A.">
        <title>Functional characterization of flavobacteria rhodopsins reveals a unique class of light-driven chloride pump in bacteria.</title>
        <authorList>
            <person name="Yoshizawa S."/>
            <person name="Kumagai Y."/>
            <person name="Kim H."/>
            <person name="Ogura Y."/>
            <person name="Hayashi T."/>
            <person name="Iwasaki W."/>
            <person name="DeLong E.F."/>
            <person name="Kogure K."/>
        </authorList>
    </citation>
    <scope>NUCLEOTIDE SEQUENCE [LARGE SCALE GENOMIC DNA]</scope>
    <source>
        <strain evidence="2 3">S1-08</strain>
    </source>
</reference>
<dbReference type="InterPro" id="IPR000866">
    <property type="entry name" value="AhpC/TSA"/>
</dbReference>
<feature type="domain" description="Thioredoxin" evidence="1">
    <location>
        <begin position="107"/>
        <end position="245"/>
    </location>
</feature>
<dbReference type="Gene3D" id="3.40.30.10">
    <property type="entry name" value="Glutaredoxin"/>
    <property type="match status" value="1"/>
</dbReference>
<sequence length="247" mass="28359">MTMAQMVTVPVINDKVLSTLKELDPKAPASDEIDFDTKKISYYDIEGNILDVDAKKAYRNNPEYSIDRMFADSNNVVRVVIYKKSSAAEKAQRQSFQMSLKAMDPNYFKGQYAKPFSVTDMDGNVYTNESLKGKVVVLNFWFIGCAPCIEEMPVLNQLVDKYKGKDVVFLAITYNKKSELEEFLNKKQFDYQIIPENTAIASEYKIMAYPDHIIIDKKSVIQYKGNLNKDRLFDFMSEYIDLCLAAK</sequence>
<organism evidence="2 3">
    <name type="scientific">Nonlabens marinus S1-08</name>
    <dbReference type="NCBI Taxonomy" id="1454201"/>
    <lineage>
        <taxon>Bacteria</taxon>
        <taxon>Pseudomonadati</taxon>
        <taxon>Bacteroidota</taxon>
        <taxon>Flavobacteriia</taxon>
        <taxon>Flavobacteriales</taxon>
        <taxon>Flavobacteriaceae</taxon>
        <taxon>Nonlabens</taxon>
    </lineage>
</organism>
<dbReference type="AlphaFoldDB" id="W8VWM9"/>
<evidence type="ECO:0000313" key="3">
    <source>
        <dbReference type="Proteomes" id="UP000031760"/>
    </source>
</evidence>
<dbReference type="HOGENOM" id="CLU_098208_0_0_10"/>
<dbReference type="STRING" id="1454201.NMS_0873"/>
<dbReference type="Pfam" id="PF00578">
    <property type="entry name" value="AhpC-TSA"/>
    <property type="match status" value="1"/>
</dbReference>
<gene>
    <name evidence="2" type="ORF">NMS_0873</name>
</gene>
<dbReference type="InterPro" id="IPR036249">
    <property type="entry name" value="Thioredoxin-like_sf"/>
</dbReference>
<proteinExistence type="predicted"/>
<accession>W8VWM9</accession>
<evidence type="ECO:0000259" key="1">
    <source>
        <dbReference type="PROSITE" id="PS51352"/>
    </source>
</evidence>
<dbReference type="EMBL" id="AP014548">
    <property type="protein sequence ID" value="BAO54882.1"/>
    <property type="molecule type" value="Genomic_DNA"/>
</dbReference>
<protein>
    <submittedName>
        <fullName evidence="2">Disulfide oxidoreductase related to ResA</fullName>
    </submittedName>
</protein>
<dbReference type="GO" id="GO:0016491">
    <property type="term" value="F:oxidoreductase activity"/>
    <property type="evidence" value="ECO:0007669"/>
    <property type="project" value="InterPro"/>
</dbReference>
<dbReference type="PROSITE" id="PS51352">
    <property type="entry name" value="THIOREDOXIN_2"/>
    <property type="match status" value="1"/>
</dbReference>
<dbReference type="Proteomes" id="UP000031760">
    <property type="component" value="Chromosome"/>
</dbReference>
<evidence type="ECO:0000313" key="2">
    <source>
        <dbReference type="EMBL" id="BAO54882.1"/>
    </source>
</evidence>
<dbReference type="SUPFAM" id="SSF52833">
    <property type="entry name" value="Thioredoxin-like"/>
    <property type="match status" value="1"/>
</dbReference>
<dbReference type="PANTHER" id="PTHR42852">
    <property type="entry name" value="THIOL:DISULFIDE INTERCHANGE PROTEIN DSBE"/>
    <property type="match status" value="1"/>
</dbReference>